<feature type="region of interest" description="Disordered" evidence="1">
    <location>
        <begin position="249"/>
        <end position="273"/>
    </location>
</feature>
<dbReference type="EMBL" id="MBDO02000234">
    <property type="protein sequence ID" value="RLN59186.1"/>
    <property type="molecule type" value="Genomic_DNA"/>
</dbReference>
<dbReference type="Proteomes" id="UP000277300">
    <property type="component" value="Unassembled WGS sequence"/>
</dbReference>
<sequence length="290" mass="31902">MILLLLLPSLMAVAIADRCSQINSAYSQCQLESICTSCVATSGCEYNMVDSTCTAATNATTYCSSDDSVCAVCFVSASKPTCTGEDGSCICQSLCSVVTSSSSNNCTSNSQSFSMMYVAVAFGALSIMLMLYMQRKCAERRVQAQLGLIQRELEARRQQRQREREMLRARRPELALELAAWRDHVEIHKPQISNVELETCYYLMLQDKKNELRDGLSDDELKVGTIGAISSPLSATPRAADRHSASPYFAMREEYPSNTTTVDSVSSDEESSVTDFAIDVNDMDQPAVRK</sequence>
<evidence type="ECO:0000256" key="1">
    <source>
        <dbReference type="SAM" id="MobiDB-lite"/>
    </source>
</evidence>
<feature type="chain" id="PRO_5036082219" description="TNFR-Cys domain-containing protein" evidence="3">
    <location>
        <begin position="17"/>
        <end position="290"/>
    </location>
</feature>
<accession>A0A3F2RKK2</accession>
<keyword evidence="2" id="KW-0812">Transmembrane</keyword>
<proteinExistence type="predicted"/>
<organism evidence="4 6">
    <name type="scientific">Phytophthora kernoviae</name>
    <dbReference type="NCBI Taxonomy" id="325452"/>
    <lineage>
        <taxon>Eukaryota</taxon>
        <taxon>Sar</taxon>
        <taxon>Stramenopiles</taxon>
        <taxon>Oomycota</taxon>
        <taxon>Peronosporomycetes</taxon>
        <taxon>Peronosporales</taxon>
        <taxon>Peronosporaceae</taxon>
        <taxon>Phytophthora</taxon>
    </lineage>
</organism>
<evidence type="ECO:0008006" key="8">
    <source>
        <dbReference type="Google" id="ProtNLM"/>
    </source>
</evidence>
<evidence type="ECO:0000313" key="5">
    <source>
        <dbReference type="EMBL" id="RLN63413.1"/>
    </source>
</evidence>
<comment type="caution">
    <text evidence="4">The sequence shown here is derived from an EMBL/GenBank/DDBJ whole genome shotgun (WGS) entry which is preliminary data.</text>
</comment>
<keyword evidence="3" id="KW-0732">Signal</keyword>
<keyword evidence="2" id="KW-1133">Transmembrane helix</keyword>
<dbReference type="EMBL" id="MBAD02000738">
    <property type="protein sequence ID" value="RLN63413.1"/>
    <property type="molecule type" value="Genomic_DNA"/>
</dbReference>
<evidence type="ECO:0000313" key="6">
    <source>
        <dbReference type="Proteomes" id="UP000277300"/>
    </source>
</evidence>
<protein>
    <recommendedName>
        <fullName evidence="8">TNFR-Cys domain-containing protein</fullName>
    </recommendedName>
</protein>
<dbReference type="AlphaFoldDB" id="A0A3F2RKK2"/>
<evidence type="ECO:0000313" key="4">
    <source>
        <dbReference type="EMBL" id="RLN59186.1"/>
    </source>
</evidence>
<evidence type="ECO:0000256" key="2">
    <source>
        <dbReference type="SAM" id="Phobius"/>
    </source>
</evidence>
<reference evidence="6 7" key="1">
    <citation type="submission" date="2018-07" db="EMBL/GenBank/DDBJ databases">
        <title>Genome sequencing of oomycete isolates from Chile give support for New Zealand origin for Phytophthora kernoviae and make available the first Nothophytophthora sp. genome.</title>
        <authorList>
            <person name="Studholme D.J."/>
            <person name="Sanfuentes E."/>
            <person name="Panda P."/>
            <person name="Hill R."/>
            <person name="Sambles C."/>
            <person name="Grant M."/>
            <person name="Williams N.M."/>
            <person name="Mcdougal R.L."/>
        </authorList>
    </citation>
    <scope>NUCLEOTIDE SEQUENCE [LARGE SCALE GENOMIC DNA]</scope>
    <source>
        <strain evidence="4">Chile6</strain>
        <strain evidence="5">Chile7</strain>
    </source>
</reference>
<evidence type="ECO:0000313" key="7">
    <source>
        <dbReference type="Proteomes" id="UP000284657"/>
    </source>
</evidence>
<keyword evidence="2" id="KW-0472">Membrane</keyword>
<evidence type="ECO:0000256" key="3">
    <source>
        <dbReference type="SAM" id="SignalP"/>
    </source>
</evidence>
<feature type="signal peptide" evidence="3">
    <location>
        <begin position="1"/>
        <end position="16"/>
    </location>
</feature>
<name>A0A3F2RKK2_9STRA</name>
<dbReference type="OrthoDB" id="128809at2759"/>
<dbReference type="Proteomes" id="UP000284657">
    <property type="component" value="Unassembled WGS sequence"/>
</dbReference>
<feature type="transmembrane region" description="Helical" evidence="2">
    <location>
        <begin position="113"/>
        <end position="133"/>
    </location>
</feature>
<gene>
    <name evidence="5" type="ORF">BBJ29_003940</name>
    <name evidence="4" type="ORF">BBP00_00006637</name>
</gene>